<keyword evidence="2" id="KW-0812">Transmembrane</keyword>
<protein>
    <submittedName>
        <fullName evidence="3">Monovalent cation/H(+) antiporter subunit G</fullName>
    </submittedName>
</protein>
<gene>
    <name evidence="3" type="ORF">P8192_12620</name>
</gene>
<evidence type="ECO:0000256" key="2">
    <source>
        <dbReference type="SAM" id="Phobius"/>
    </source>
</evidence>
<reference evidence="3 4" key="1">
    <citation type="submission" date="2023-04" db="EMBL/GenBank/DDBJ databases">
        <title>Funneling lignin-derived compounds into biodiesel using alkali-halophilic Citricoccus sp. P2.</title>
        <authorList>
            <person name="Luo C.-B."/>
        </authorList>
    </citation>
    <scope>NUCLEOTIDE SEQUENCE [LARGE SCALE GENOMIC DNA]</scope>
    <source>
        <strain evidence="3 4">P2</strain>
    </source>
</reference>
<name>A0ABY8H6E1_9MICC</name>
<evidence type="ECO:0000256" key="1">
    <source>
        <dbReference type="ARBA" id="ARBA00008404"/>
    </source>
</evidence>
<comment type="similarity">
    <text evidence="1">Belongs to the CPA3 antiporters (TC 2.A.63) subunit G family.</text>
</comment>
<evidence type="ECO:0000313" key="3">
    <source>
        <dbReference type="EMBL" id="WFP16217.1"/>
    </source>
</evidence>
<accession>A0ABY8H6E1</accession>
<dbReference type="PANTHER" id="PTHR34703:SF1">
    <property type="entry name" value="ANTIPORTER SUBUNIT MNHG2-RELATED"/>
    <property type="match status" value="1"/>
</dbReference>
<dbReference type="RefSeq" id="WP_278157370.1">
    <property type="nucleotide sequence ID" value="NZ_CP121252.1"/>
</dbReference>
<dbReference type="EMBL" id="CP121252">
    <property type="protein sequence ID" value="WFP16217.1"/>
    <property type="molecule type" value="Genomic_DNA"/>
</dbReference>
<feature type="transmembrane region" description="Helical" evidence="2">
    <location>
        <begin position="65"/>
        <end position="86"/>
    </location>
</feature>
<evidence type="ECO:0000313" key="4">
    <source>
        <dbReference type="Proteomes" id="UP001219037"/>
    </source>
</evidence>
<keyword evidence="2" id="KW-1133">Transmembrane helix</keyword>
<dbReference type="PANTHER" id="PTHR34703">
    <property type="entry name" value="ANTIPORTER SUBUNIT MNHG2-RELATED"/>
    <property type="match status" value="1"/>
</dbReference>
<feature type="transmembrane region" description="Helical" evidence="2">
    <location>
        <begin position="6"/>
        <end position="28"/>
    </location>
</feature>
<sequence length="92" mass="9415">MSVLADAVTVLSALGAAVFFTAGTVGLLRFPDLRSRLHALTKADSLGLGFAALAVMVQMDTVASALKVLLVWLLALATAATAATLLSRDDDA</sequence>
<proteinExistence type="inferred from homology"/>
<dbReference type="Pfam" id="PF03334">
    <property type="entry name" value="PhaG_MnhG_YufB"/>
    <property type="match status" value="1"/>
</dbReference>
<organism evidence="3 4">
    <name type="scientific">Citricoccus muralis</name>
    <dbReference type="NCBI Taxonomy" id="169134"/>
    <lineage>
        <taxon>Bacteria</taxon>
        <taxon>Bacillati</taxon>
        <taxon>Actinomycetota</taxon>
        <taxon>Actinomycetes</taxon>
        <taxon>Micrococcales</taxon>
        <taxon>Micrococcaceae</taxon>
        <taxon>Citricoccus</taxon>
    </lineage>
</organism>
<dbReference type="Proteomes" id="UP001219037">
    <property type="component" value="Chromosome"/>
</dbReference>
<keyword evidence="4" id="KW-1185">Reference proteome</keyword>
<keyword evidence="2" id="KW-0472">Membrane</keyword>
<dbReference type="InterPro" id="IPR005133">
    <property type="entry name" value="PhaG_MnhG_YufB"/>
</dbReference>